<dbReference type="KEGG" id="nan:AArc1_1629"/>
<sequence>MGEKNKHECGARPMSDRLTTTPTRDRIATKEEAAVAAYDALDAAGCDSVVTSMPHRTRATWIVPATCAESSWRVHIDPNNGTTRIVEAEG</sequence>
<gene>
    <name evidence="2" type="ORF">AArc1_1629</name>
</gene>
<organism evidence="2 3">
    <name type="scientific">Natrarchaeobaculum sulfurireducens</name>
    <dbReference type="NCBI Taxonomy" id="2044521"/>
    <lineage>
        <taxon>Archaea</taxon>
        <taxon>Methanobacteriati</taxon>
        <taxon>Methanobacteriota</taxon>
        <taxon>Stenosarchaea group</taxon>
        <taxon>Halobacteria</taxon>
        <taxon>Halobacteriales</taxon>
        <taxon>Natrialbaceae</taxon>
        <taxon>Natrarchaeobaculum</taxon>
    </lineage>
</organism>
<dbReference type="EMBL" id="CP024047">
    <property type="protein sequence ID" value="AXR77960.1"/>
    <property type="molecule type" value="Genomic_DNA"/>
</dbReference>
<dbReference type="Proteomes" id="UP000258707">
    <property type="component" value="Chromosome"/>
</dbReference>
<evidence type="ECO:0008006" key="4">
    <source>
        <dbReference type="Google" id="ProtNLM"/>
    </source>
</evidence>
<evidence type="ECO:0000313" key="3">
    <source>
        <dbReference type="Proteomes" id="UP000258707"/>
    </source>
</evidence>
<reference evidence="3" key="1">
    <citation type="submission" date="2017-10" db="EMBL/GenBank/DDBJ databases">
        <title>Phenotypic and genomic properties of facultatively anaerobic sulfur-reducing natronoarchaea from hypersaline soda lakes.</title>
        <authorList>
            <person name="Sorokin D.Y."/>
            <person name="Kublanov I.V."/>
            <person name="Roman P."/>
            <person name="Sinninghe Damste J.S."/>
            <person name="Golyshin P.N."/>
            <person name="Rojo D."/>
            <person name="Ciordia S."/>
            <person name="Mena Md.C."/>
            <person name="Ferrer M."/>
            <person name="Messina E."/>
            <person name="Smedile F."/>
            <person name="La Spada G."/>
            <person name="La Cono V."/>
            <person name="Yakimov M.M."/>
        </authorList>
    </citation>
    <scope>NUCLEOTIDE SEQUENCE [LARGE SCALE GENOMIC DNA]</scope>
    <source>
        <strain evidence="3">AArc1</strain>
    </source>
</reference>
<name>A0A346PEL5_9EURY</name>
<feature type="region of interest" description="Disordered" evidence="1">
    <location>
        <begin position="1"/>
        <end position="23"/>
    </location>
</feature>
<proteinExistence type="predicted"/>
<accession>A0A346PEL5</accession>
<dbReference type="AlphaFoldDB" id="A0A346PEL5"/>
<evidence type="ECO:0000313" key="2">
    <source>
        <dbReference type="EMBL" id="AXR77960.1"/>
    </source>
</evidence>
<evidence type="ECO:0000256" key="1">
    <source>
        <dbReference type="SAM" id="MobiDB-lite"/>
    </source>
</evidence>
<protein>
    <recommendedName>
        <fullName evidence="4">PepSY domain-containing protein</fullName>
    </recommendedName>
</protein>
<feature type="compositionally biased region" description="Basic and acidic residues" evidence="1">
    <location>
        <begin position="1"/>
        <end position="10"/>
    </location>
</feature>